<dbReference type="RefSeq" id="WP_148871129.1">
    <property type="nucleotide sequence ID" value="NZ_VNIA01000007.1"/>
</dbReference>
<evidence type="ECO:0000313" key="4">
    <source>
        <dbReference type="Proteomes" id="UP000323136"/>
    </source>
</evidence>
<evidence type="ECO:0000256" key="1">
    <source>
        <dbReference type="SAM" id="SignalP"/>
    </source>
</evidence>
<dbReference type="Proteomes" id="UP000323136">
    <property type="component" value="Unassembled WGS sequence"/>
</dbReference>
<dbReference type="AlphaFoldDB" id="A0A5S5DLG7"/>
<evidence type="ECO:0000313" key="3">
    <source>
        <dbReference type="EMBL" id="TYP96484.1"/>
    </source>
</evidence>
<reference evidence="3 4" key="1">
    <citation type="submission" date="2019-07" db="EMBL/GenBank/DDBJ databases">
        <title>Genomic Encyclopedia of Type Strains, Phase IV (KMG-IV): sequencing the most valuable type-strain genomes for metagenomic binning, comparative biology and taxonomic classification.</title>
        <authorList>
            <person name="Goeker M."/>
        </authorList>
    </citation>
    <scope>NUCLEOTIDE SEQUENCE [LARGE SCALE GENOMIC DNA]</scope>
    <source>
        <strain evidence="3 4">DSM 18961</strain>
    </source>
</reference>
<protein>
    <recommendedName>
        <fullName evidence="2">AB hydrolase-1 domain-containing protein</fullName>
    </recommendedName>
</protein>
<accession>A0A5S5DLG7</accession>
<dbReference type="EMBL" id="VNIA01000007">
    <property type="protein sequence ID" value="TYP96484.1"/>
    <property type="molecule type" value="Genomic_DNA"/>
</dbReference>
<dbReference type="Pfam" id="PF00561">
    <property type="entry name" value="Abhydrolase_1"/>
    <property type="match status" value="1"/>
</dbReference>
<name>A0A5S5DLG7_9FLAO</name>
<proteinExistence type="predicted"/>
<sequence>MKKITFWVLTLIISMQVQAQLTNGNFTTEIDERIKNLDKTPITSNILVDRVFPVASLQIFNQNTQKDTSNVAHFKQAWSELYRASYIKNFATVENFKQQLKNKNYAKNVVPIGIINTEFHQCNFGTTEQNATVDFNPTTGLFANKPNKNPFIKKQTTIIAPLVAKVSGNAITFTTDNLFKLYKHGKRIKTLQLYTNNTSFNLVSNYNLVTTNFSTTYPSTALQTLRFVVTYSDNTTKTTYATIKIIKPITYAQRGLVSNLDSIEAHNDLLFQGYDENQAYRGKNEYRIYYNDNNEIIDKPLYIIDGYDPNDARKIDAEDYIDFDPDKNQSIYQLMSYKDNSNNNVDLVKELNLKGYDVIIVNHPVYKRGSKTIDGGGDYIERNAYTFISLLRHIKSIQQGNEEAVVIGPSMGGLISRYALAYMEKKYAETGEEKWNHNTRLWVSFDSPHQGANIPIGVQKGIQYFAETLGNESAKEFINEELNKPAPKQMLVNHYTNNTSFPVGAPNFRNRFQNSLETLGIPTNLRKIALINGSMSGVLNGTSSSKYLEIDDDLRHFGPIGGIISVFADRFLAKFYHTTNQKSGNSETFVFDGGIRGKFLWWEWWTTRTNYKSKPKTKGSYDIAPGGYFNAQQLLVDETTNPGTDFTWYLLNWTFHDLKSNLIDPTHSFIPTKSSLAYTGSNVLDENIGNENRVCTGETPFDSYFAPQENQEHIFLTQQNVDWLTQEIEGNEQLPSNVVEDDLFSKEIRGPEKLCFVETGSYSYTPKCKNTEIEWSVTPNLQIVENHHDNIKVMFIGPDSGSGVITATVTLFGITKVINKYIRILEIPGSQIPFGFDVKVRDVSGILGLGWYSFFIPSSEYAEGETWEWNIPSAQITQNNSYPDYGSLTFTNFYNMCFTNIKPDFPFTHSAYLIKFLYSAPFIIQFRRHNRCGCGEWITKEFNP</sequence>
<comment type="caution">
    <text evidence="3">The sequence shown here is derived from an EMBL/GenBank/DDBJ whole genome shotgun (WGS) entry which is preliminary data.</text>
</comment>
<dbReference type="InterPro" id="IPR000073">
    <property type="entry name" value="AB_hydrolase_1"/>
</dbReference>
<keyword evidence="1" id="KW-0732">Signal</keyword>
<gene>
    <name evidence="3" type="ORF">C7447_10750</name>
</gene>
<dbReference type="SUPFAM" id="SSF53474">
    <property type="entry name" value="alpha/beta-Hydrolases"/>
    <property type="match status" value="1"/>
</dbReference>
<dbReference type="InterPro" id="IPR029058">
    <property type="entry name" value="AB_hydrolase_fold"/>
</dbReference>
<feature type="domain" description="AB hydrolase-1" evidence="2">
    <location>
        <begin position="340"/>
        <end position="421"/>
    </location>
</feature>
<organism evidence="3 4">
    <name type="scientific">Tenacibaculum adriaticum</name>
    <dbReference type="NCBI Taxonomy" id="413713"/>
    <lineage>
        <taxon>Bacteria</taxon>
        <taxon>Pseudomonadati</taxon>
        <taxon>Bacteroidota</taxon>
        <taxon>Flavobacteriia</taxon>
        <taxon>Flavobacteriales</taxon>
        <taxon>Flavobacteriaceae</taxon>
        <taxon>Tenacibaculum</taxon>
    </lineage>
</organism>
<dbReference type="Gene3D" id="3.40.50.1820">
    <property type="entry name" value="alpha/beta hydrolase"/>
    <property type="match status" value="1"/>
</dbReference>
<keyword evidence="4" id="KW-1185">Reference proteome</keyword>
<feature type="chain" id="PRO_5024379501" description="AB hydrolase-1 domain-containing protein" evidence="1">
    <location>
        <begin position="20"/>
        <end position="944"/>
    </location>
</feature>
<dbReference type="OrthoDB" id="4535652at2"/>
<feature type="signal peptide" evidence="1">
    <location>
        <begin position="1"/>
        <end position="19"/>
    </location>
</feature>
<evidence type="ECO:0000259" key="2">
    <source>
        <dbReference type="Pfam" id="PF00561"/>
    </source>
</evidence>